<evidence type="ECO:0000256" key="7">
    <source>
        <dbReference type="ARBA" id="ARBA00023211"/>
    </source>
</evidence>
<sequence>MVGGGVVSFGAILLLALGLAMDATAVSAARGLAVPVIRARHVALVAGFFGGFQALMPLIGWLLGARVGPLVQAWDHWIAFGLLGAIGGKMLWEARSGADDEDDAPKDLFALKVMFVLAIATSIDALAIGFTLPMLNAPLALSLVTIGITTAVLSAIGLFAGRRFGAMLGKRLDVAGGVVLIGLGVKILIEHLQAA</sequence>
<dbReference type="GO" id="GO:0005886">
    <property type="term" value="C:plasma membrane"/>
    <property type="evidence" value="ECO:0007669"/>
    <property type="project" value="UniProtKB-SubCell"/>
</dbReference>
<accession>S4Y2F5</accession>
<evidence type="ECO:0000256" key="4">
    <source>
        <dbReference type="ARBA" id="ARBA00022989"/>
    </source>
</evidence>
<gene>
    <name evidence="8" type="primary">mntP</name>
    <name evidence="9" type="ORF">SCE1572_37390</name>
</gene>
<dbReference type="PANTHER" id="PTHR35529:SF1">
    <property type="entry name" value="MANGANESE EFFLUX PUMP MNTP-RELATED"/>
    <property type="match status" value="1"/>
</dbReference>
<dbReference type="RefSeq" id="WP_020739363.1">
    <property type="nucleotide sequence ID" value="NC_021658.1"/>
</dbReference>
<keyword evidence="1 8" id="KW-0813">Transport</keyword>
<evidence type="ECO:0000313" key="9">
    <source>
        <dbReference type="EMBL" id="AGP39672.1"/>
    </source>
</evidence>
<evidence type="ECO:0000256" key="6">
    <source>
        <dbReference type="ARBA" id="ARBA00023136"/>
    </source>
</evidence>
<proteinExistence type="inferred from homology"/>
<keyword evidence="2 8" id="KW-1003">Cell membrane</keyword>
<keyword evidence="4 8" id="KW-1133">Transmembrane helix</keyword>
<dbReference type="HAMAP" id="MF_01521">
    <property type="entry name" value="MntP_pump"/>
    <property type="match status" value="1"/>
</dbReference>
<feature type="transmembrane region" description="Helical" evidence="8">
    <location>
        <begin position="139"/>
        <end position="160"/>
    </location>
</feature>
<evidence type="ECO:0000256" key="8">
    <source>
        <dbReference type="HAMAP-Rule" id="MF_01521"/>
    </source>
</evidence>
<comment type="similarity">
    <text evidence="8">Belongs to the MntP (TC 9.B.29) family.</text>
</comment>
<dbReference type="Pfam" id="PF02659">
    <property type="entry name" value="Mntp"/>
    <property type="match status" value="1"/>
</dbReference>
<keyword evidence="5 8" id="KW-0406">Ion transport</keyword>
<dbReference type="InterPro" id="IPR022929">
    <property type="entry name" value="Put_MntP"/>
</dbReference>
<feature type="transmembrane region" description="Helical" evidence="8">
    <location>
        <begin position="113"/>
        <end position="133"/>
    </location>
</feature>
<dbReference type="HOGENOM" id="CLU_096410_3_0_7"/>
<keyword evidence="7 8" id="KW-0464">Manganese</keyword>
<feature type="transmembrane region" description="Helical" evidence="8">
    <location>
        <begin position="76"/>
        <end position="92"/>
    </location>
</feature>
<dbReference type="EMBL" id="CP003969">
    <property type="protein sequence ID" value="AGP39672.1"/>
    <property type="molecule type" value="Genomic_DNA"/>
</dbReference>
<dbReference type="eggNOG" id="COG1971">
    <property type="taxonomic scope" value="Bacteria"/>
</dbReference>
<feature type="transmembrane region" description="Helical" evidence="8">
    <location>
        <begin position="6"/>
        <end position="29"/>
    </location>
</feature>
<evidence type="ECO:0000256" key="2">
    <source>
        <dbReference type="ARBA" id="ARBA00022475"/>
    </source>
</evidence>
<organism evidence="9 10">
    <name type="scientific">Sorangium cellulosum So0157-2</name>
    <dbReference type="NCBI Taxonomy" id="1254432"/>
    <lineage>
        <taxon>Bacteria</taxon>
        <taxon>Pseudomonadati</taxon>
        <taxon>Myxococcota</taxon>
        <taxon>Polyangia</taxon>
        <taxon>Polyangiales</taxon>
        <taxon>Polyangiaceae</taxon>
        <taxon>Sorangium</taxon>
    </lineage>
</organism>
<evidence type="ECO:0000256" key="1">
    <source>
        <dbReference type="ARBA" id="ARBA00022448"/>
    </source>
</evidence>
<dbReference type="Proteomes" id="UP000014803">
    <property type="component" value="Chromosome"/>
</dbReference>
<dbReference type="PATRIC" id="fig|1254432.3.peg.8470"/>
<dbReference type="GO" id="GO:0005384">
    <property type="term" value="F:manganese ion transmembrane transporter activity"/>
    <property type="evidence" value="ECO:0007669"/>
    <property type="project" value="UniProtKB-UniRule"/>
</dbReference>
<dbReference type="PANTHER" id="PTHR35529">
    <property type="entry name" value="MANGANESE EFFLUX PUMP MNTP-RELATED"/>
    <property type="match status" value="1"/>
</dbReference>
<comment type="function">
    <text evidence="8">Probably functions as a manganese efflux pump.</text>
</comment>
<dbReference type="InterPro" id="IPR003810">
    <property type="entry name" value="Mntp/YtaF"/>
</dbReference>
<name>S4Y2F5_SORCE</name>
<protein>
    <recommendedName>
        <fullName evidence="8">Putative manganese efflux pump MntP</fullName>
    </recommendedName>
</protein>
<feature type="transmembrane region" description="Helical" evidence="8">
    <location>
        <begin position="41"/>
        <end position="64"/>
    </location>
</feature>
<reference evidence="9 10" key="1">
    <citation type="journal article" date="2013" name="Sci. Rep.">
        <title>Extraordinary expansion of a Sorangium cellulosum genome from an alkaline milieu.</title>
        <authorList>
            <person name="Han K."/>
            <person name="Li Z.F."/>
            <person name="Peng R."/>
            <person name="Zhu L.P."/>
            <person name="Zhou T."/>
            <person name="Wang L.G."/>
            <person name="Li S.G."/>
            <person name="Zhang X.B."/>
            <person name="Hu W."/>
            <person name="Wu Z.H."/>
            <person name="Qin N."/>
            <person name="Li Y.Z."/>
        </authorList>
    </citation>
    <scope>NUCLEOTIDE SEQUENCE [LARGE SCALE GENOMIC DNA]</scope>
    <source>
        <strain evidence="9 10">So0157-2</strain>
    </source>
</reference>
<evidence type="ECO:0000256" key="3">
    <source>
        <dbReference type="ARBA" id="ARBA00022692"/>
    </source>
</evidence>
<keyword evidence="3 8" id="KW-0812">Transmembrane</keyword>
<comment type="subcellular location">
    <subcellularLocation>
        <location evidence="8">Cell membrane</location>
        <topology evidence="8">Multi-pass membrane protein</topology>
    </subcellularLocation>
</comment>
<evidence type="ECO:0000313" key="10">
    <source>
        <dbReference type="Proteomes" id="UP000014803"/>
    </source>
</evidence>
<dbReference type="KEGG" id="scu:SCE1572_37390"/>
<keyword evidence="6 8" id="KW-0472">Membrane</keyword>
<evidence type="ECO:0000256" key="5">
    <source>
        <dbReference type="ARBA" id="ARBA00023065"/>
    </source>
</evidence>
<dbReference type="AlphaFoldDB" id="S4Y2F5"/>